<keyword evidence="2" id="KW-1185">Reference proteome</keyword>
<sequence length="160" mass="17747">MEPDTRAAWATHRKVARDNTAAWPPRCERAAKRLCIQQPQQPCDSTRYVASVSNYMSQEDEMQYGVLPIQPASIWPPIHGTMDASYAGITEMNISPGAWESDEMMFAIPQDIGVEEAVMSTPSDGNFLESAAFEPNAVARNITLASSERDQYGTDDIFRA</sequence>
<gene>
    <name evidence="1" type="ORF">DL764_001264</name>
</gene>
<dbReference type="AlphaFoldDB" id="A0A4Q4TQ90"/>
<comment type="caution">
    <text evidence="1">The sequence shown here is derived from an EMBL/GenBank/DDBJ whole genome shotgun (WGS) entry which is preliminary data.</text>
</comment>
<evidence type="ECO:0000313" key="2">
    <source>
        <dbReference type="Proteomes" id="UP000293360"/>
    </source>
</evidence>
<accession>A0A4Q4TQ90</accession>
<protein>
    <submittedName>
        <fullName evidence="1">Uncharacterized protein</fullName>
    </submittedName>
</protein>
<organism evidence="1 2">
    <name type="scientific">Monosporascus ibericus</name>
    <dbReference type="NCBI Taxonomy" id="155417"/>
    <lineage>
        <taxon>Eukaryota</taxon>
        <taxon>Fungi</taxon>
        <taxon>Dikarya</taxon>
        <taxon>Ascomycota</taxon>
        <taxon>Pezizomycotina</taxon>
        <taxon>Sordariomycetes</taxon>
        <taxon>Xylariomycetidae</taxon>
        <taxon>Xylariales</taxon>
        <taxon>Xylariales incertae sedis</taxon>
        <taxon>Monosporascus</taxon>
    </lineage>
</organism>
<dbReference type="EMBL" id="QJNU01000035">
    <property type="protein sequence ID" value="RYP09485.1"/>
    <property type="molecule type" value="Genomic_DNA"/>
</dbReference>
<name>A0A4Q4TQ90_9PEZI</name>
<evidence type="ECO:0000313" key="1">
    <source>
        <dbReference type="EMBL" id="RYP09485.1"/>
    </source>
</evidence>
<dbReference type="Proteomes" id="UP000293360">
    <property type="component" value="Unassembled WGS sequence"/>
</dbReference>
<dbReference type="OrthoDB" id="448448at2759"/>
<proteinExistence type="predicted"/>
<reference evidence="1 2" key="1">
    <citation type="submission" date="2018-06" db="EMBL/GenBank/DDBJ databases">
        <title>Complete Genomes of Monosporascus.</title>
        <authorList>
            <person name="Robinson A.J."/>
            <person name="Natvig D.O."/>
        </authorList>
    </citation>
    <scope>NUCLEOTIDE SEQUENCE [LARGE SCALE GENOMIC DNA]</scope>
    <source>
        <strain evidence="1 2">CBS 110550</strain>
    </source>
</reference>